<evidence type="ECO:0000256" key="1">
    <source>
        <dbReference type="SAM" id="MobiDB-lite"/>
    </source>
</evidence>
<sequence>MERAPGWLRLCPVCFKILRWFPNYYERNLRHLRKCITSKEPAAGGDAFAARELDEMVLRVAEEAAPLEEPLDREYSAEEVALTLYDWVARNQISRPSGLTPPTPTPIPQLPPPPGF</sequence>
<organism evidence="2 3">
    <name type="scientific">Paratrimastix pyriformis</name>
    <dbReference type="NCBI Taxonomy" id="342808"/>
    <lineage>
        <taxon>Eukaryota</taxon>
        <taxon>Metamonada</taxon>
        <taxon>Preaxostyla</taxon>
        <taxon>Paratrimastigidae</taxon>
        <taxon>Paratrimastix</taxon>
    </lineage>
</organism>
<gene>
    <name evidence="2" type="ORF">PAPYR_11800</name>
</gene>
<comment type="caution">
    <text evidence="2">The sequence shown here is derived from an EMBL/GenBank/DDBJ whole genome shotgun (WGS) entry which is preliminary data.</text>
</comment>
<proteinExistence type="predicted"/>
<name>A0ABQ8U300_9EUKA</name>
<keyword evidence="3" id="KW-1185">Reference proteome</keyword>
<evidence type="ECO:0000313" key="2">
    <source>
        <dbReference type="EMBL" id="KAJ4453669.1"/>
    </source>
</evidence>
<dbReference type="Proteomes" id="UP001141327">
    <property type="component" value="Unassembled WGS sequence"/>
</dbReference>
<accession>A0ABQ8U300</accession>
<dbReference type="EMBL" id="JAPMOS010000229">
    <property type="protein sequence ID" value="KAJ4453669.1"/>
    <property type="molecule type" value="Genomic_DNA"/>
</dbReference>
<protein>
    <submittedName>
        <fullName evidence="2">Uncharacterized protein</fullName>
    </submittedName>
</protein>
<feature type="region of interest" description="Disordered" evidence="1">
    <location>
        <begin position="95"/>
        <end position="116"/>
    </location>
</feature>
<reference evidence="2" key="1">
    <citation type="journal article" date="2022" name="bioRxiv">
        <title>Genomics of Preaxostyla Flagellates Illuminates Evolutionary Transitions and the Path Towards Mitochondrial Loss.</title>
        <authorList>
            <person name="Novak L.V.F."/>
            <person name="Treitli S.C."/>
            <person name="Pyrih J."/>
            <person name="Halakuc P."/>
            <person name="Pipaliya S.V."/>
            <person name="Vacek V."/>
            <person name="Brzon O."/>
            <person name="Soukal P."/>
            <person name="Eme L."/>
            <person name="Dacks J.B."/>
            <person name="Karnkowska A."/>
            <person name="Elias M."/>
            <person name="Hampl V."/>
        </authorList>
    </citation>
    <scope>NUCLEOTIDE SEQUENCE</scope>
    <source>
        <strain evidence="2">RCP-MX</strain>
    </source>
</reference>
<feature type="compositionally biased region" description="Pro residues" evidence="1">
    <location>
        <begin position="99"/>
        <end position="116"/>
    </location>
</feature>
<evidence type="ECO:0000313" key="3">
    <source>
        <dbReference type="Proteomes" id="UP001141327"/>
    </source>
</evidence>